<accession>A0A226CZI8</accession>
<dbReference type="PANTHER" id="PTHR45737:SF6">
    <property type="entry name" value="VON WILLEBRAND FACTOR A DOMAIN-CONTAINING PROTEIN 5A"/>
    <property type="match status" value="1"/>
</dbReference>
<gene>
    <name evidence="2" type="ORF">Fcan01_26544</name>
</gene>
<dbReference type="GO" id="GO:0032991">
    <property type="term" value="C:protein-containing complex"/>
    <property type="evidence" value="ECO:0007669"/>
    <property type="project" value="UniProtKB-ARBA"/>
</dbReference>
<keyword evidence="3" id="KW-1185">Reference proteome</keyword>
<organism evidence="2 3">
    <name type="scientific">Folsomia candida</name>
    <name type="common">Springtail</name>
    <dbReference type="NCBI Taxonomy" id="158441"/>
    <lineage>
        <taxon>Eukaryota</taxon>
        <taxon>Metazoa</taxon>
        <taxon>Ecdysozoa</taxon>
        <taxon>Arthropoda</taxon>
        <taxon>Hexapoda</taxon>
        <taxon>Collembola</taxon>
        <taxon>Entomobryomorpha</taxon>
        <taxon>Isotomoidea</taxon>
        <taxon>Isotomidae</taxon>
        <taxon>Proisotominae</taxon>
        <taxon>Folsomia</taxon>
    </lineage>
</organism>
<dbReference type="Proteomes" id="UP000198287">
    <property type="component" value="Unassembled WGS sequence"/>
</dbReference>
<feature type="domain" description="VWFA" evidence="1">
    <location>
        <begin position="26"/>
        <end position="92"/>
    </location>
</feature>
<dbReference type="STRING" id="158441.A0A226CZI8"/>
<dbReference type="Gene3D" id="3.40.50.410">
    <property type="entry name" value="von Willebrand factor, type A domain"/>
    <property type="match status" value="1"/>
</dbReference>
<dbReference type="Pfam" id="PF13768">
    <property type="entry name" value="VWA_3"/>
    <property type="match status" value="1"/>
</dbReference>
<dbReference type="SUPFAM" id="SSF53300">
    <property type="entry name" value="vWA-like"/>
    <property type="match status" value="1"/>
</dbReference>
<protein>
    <submittedName>
        <fullName evidence="2">von Willebrand factor A domain-containing protein 5B1</fullName>
    </submittedName>
</protein>
<dbReference type="InterPro" id="IPR036465">
    <property type="entry name" value="vWFA_dom_sf"/>
</dbReference>
<dbReference type="InterPro" id="IPR002035">
    <property type="entry name" value="VWF_A"/>
</dbReference>
<name>A0A226CZI8_FOLCA</name>
<evidence type="ECO:0000313" key="3">
    <source>
        <dbReference type="Proteomes" id="UP000198287"/>
    </source>
</evidence>
<evidence type="ECO:0000259" key="1">
    <source>
        <dbReference type="Pfam" id="PF13768"/>
    </source>
</evidence>
<sequence>MDSKTAMIKSDFIKPNLRCDDQKYEFIIILDRSSSMDGDKIVLAKQALHFALQSLPVSCFFNVVAFNGTHSMIFEASQPYTQENICIAKKFLDGEFLCNCAIIRIPFFFICGKINRDSY</sequence>
<dbReference type="AlphaFoldDB" id="A0A226CZI8"/>
<proteinExistence type="predicted"/>
<comment type="caution">
    <text evidence="2">The sequence shown here is derived from an EMBL/GenBank/DDBJ whole genome shotgun (WGS) entry which is preliminary data.</text>
</comment>
<dbReference type="PANTHER" id="PTHR45737">
    <property type="entry name" value="VON WILLEBRAND FACTOR A DOMAIN-CONTAINING PROTEIN 5A"/>
    <property type="match status" value="1"/>
</dbReference>
<evidence type="ECO:0000313" key="2">
    <source>
        <dbReference type="EMBL" id="OXA38725.1"/>
    </source>
</evidence>
<dbReference type="EMBL" id="LNIX01000044">
    <property type="protein sequence ID" value="OXA38725.1"/>
    <property type="molecule type" value="Genomic_DNA"/>
</dbReference>
<reference evidence="2 3" key="1">
    <citation type="submission" date="2015-12" db="EMBL/GenBank/DDBJ databases">
        <title>The genome of Folsomia candida.</title>
        <authorList>
            <person name="Faddeeva A."/>
            <person name="Derks M.F."/>
            <person name="Anvar Y."/>
            <person name="Smit S."/>
            <person name="Van Straalen N."/>
            <person name="Roelofs D."/>
        </authorList>
    </citation>
    <scope>NUCLEOTIDE SEQUENCE [LARGE SCALE GENOMIC DNA]</scope>
    <source>
        <strain evidence="2 3">VU population</strain>
        <tissue evidence="2">Whole body</tissue>
    </source>
</reference>
<dbReference type="OrthoDB" id="299997at2759"/>